<dbReference type="PANTHER" id="PTHR42648">
    <property type="entry name" value="TRANSPOSASE, PUTATIVE-RELATED"/>
    <property type="match status" value="1"/>
</dbReference>
<protein>
    <recommendedName>
        <fullName evidence="1">Integrase catalytic domain-containing protein</fullName>
    </recommendedName>
</protein>
<dbReference type="Proteomes" id="UP001162031">
    <property type="component" value="Unassembled WGS sequence"/>
</dbReference>
<evidence type="ECO:0000313" key="3">
    <source>
        <dbReference type="Proteomes" id="UP001162031"/>
    </source>
</evidence>
<feature type="domain" description="Integrase catalytic" evidence="1">
    <location>
        <begin position="3"/>
        <end position="166"/>
    </location>
</feature>
<dbReference type="InterPro" id="IPR036397">
    <property type="entry name" value="RNaseH_sf"/>
</dbReference>
<dbReference type="SUPFAM" id="SSF53098">
    <property type="entry name" value="Ribonuclease H-like"/>
    <property type="match status" value="1"/>
</dbReference>
<evidence type="ECO:0000313" key="2">
    <source>
        <dbReference type="EMBL" id="CAI5710105.1"/>
    </source>
</evidence>
<dbReference type="PROSITE" id="PS50994">
    <property type="entry name" value="INTEGRASE"/>
    <property type="match status" value="1"/>
</dbReference>
<sequence length="166" mass="18926">MAQKQFPINREEHHFDAFELLCFDICGPMEQVLLVGSKFLLLIVEEASGYMKGFCLRAKSETEDRAMKYIVMVDSQLDEKAKFVRYDGARVFATNSLQVFREKEGADQQITVPYAYQVNVTVERAIRTIFAIGRSILHHAKLDKCVLAEVAMTSVYVNNRLPSPNI</sequence>
<dbReference type="InterPro" id="IPR001584">
    <property type="entry name" value="Integrase_cat-core"/>
</dbReference>
<dbReference type="Gene3D" id="3.30.420.10">
    <property type="entry name" value="Ribonuclease H-like superfamily/Ribonuclease H"/>
    <property type="match status" value="1"/>
</dbReference>
<gene>
    <name evidence="2" type="ORF">HBR001_LOCUS404</name>
</gene>
<evidence type="ECO:0000259" key="1">
    <source>
        <dbReference type="PROSITE" id="PS50994"/>
    </source>
</evidence>
<dbReference type="GO" id="GO:0015074">
    <property type="term" value="P:DNA integration"/>
    <property type="evidence" value="ECO:0007669"/>
    <property type="project" value="InterPro"/>
</dbReference>
<dbReference type="AlphaFoldDB" id="A0AAV0T0L1"/>
<organism evidence="2 3">
    <name type="scientific">Hyaloperonospora brassicae</name>
    <name type="common">Brassica downy mildew</name>
    <name type="synonym">Peronospora brassicae</name>
    <dbReference type="NCBI Taxonomy" id="162125"/>
    <lineage>
        <taxon>Eukaryota</taxon>
        <taxon>Sar</taxon>
        <taxon>Stramenopiles</taxon>
        <taxon>Oomycota</taxon>
        <taxon>Peronosporomycetes</taxon>
        <taxon>Peronosporales</taxon>
        <taxon>Peronosporaceae</taxon>
        <taxon>Hyaloperonospora</taxon>
    </lineage>
</organism>
<proteinExistence type="predicted"/>
<comment type="caution">
    <text evidence="2">The sequence shown here is derived from an EMBL/GenBank/DDBJ whole genome shotgun (WGS) entry which is preliminary data.</text>
</comment>
<dbReference type="InterPro" id="IPR012337">
    <property type="entry name" value="RNaseH-like_sf"/>
</dbReference>
<accession>A0AAV0T0L1</accession>
<dbReference type="EMBL" id="CANTFL010000054">
    <property type="protein sequence ID" value="CAI5710105.1"/>
    <property type="molecule type" value="Genomic_DNA"/>
</dbReference>
<dbReference type="PANTHER" id="PTHR42648:SF28">
    <property type="entry name" value="TRANSPOSON-ENCODED PROTEIN WITH RIBONUCLEASE H-LIKE AND RETROVIRUS ZINC FINGER-LIKE DOMAINS"/>
    <property type="match status" value="1"/>
</dbReference>
<dbReference type="InterPro" id="IPR039537">
    <property type="entry name" value="Retrotran_Ty1/copia-like"/>
</dbReference>
<dbReference type="GO" id="GO:0003676">
    <property type="term" value="F:nucleic acid binding"/>
    <property type="evidence" value="ECO:0007669"/>
    <property type="project" value="InterPro"/>
</dbReference>
<keyword evidence="3" id="KW-1185">Reference proteome</keyword>
<reference evidence="2" key="1">
    <citation type="submission" date="2022-12" db="EMBL/GenBank/DDBJ databases">
        <authorList>
            <person name="Webb A."/>
        </authorList>
    </citation>
    <scope>NUCLEOTIDE SEQUENCE</scope>
    <source>
        <strain evidence="2">Hp1</strain>
    </source>
</reference>
<name>A0AAV0T0L1_HYABA</name>